<dbReference type="EMBL" id="JBHFFA010000008">
    <property type="protein sequence ID" value="KAL2609984.1"/>
    <property type="molecule type" value="Genomic_DNA"/>
</dbReference>
<gene>
    <name evidence="1" type="ORF">R1flu_028557</name>
</gene>
<organism evidence="1 2">
    <name type="scientific">Riccia fluitans</name>
    <dbReference type="NCBI Taxonomy" id="41844"/>
    <lineage>
        <taxon>Eukaryota</taxon>
        <taxon>Viridiplantae</taxon>
        <taxon>Streptophyta</taxon>
        <taxon>Embryophyta</taxon>
        <taxon>Marchantiophyta</taxon>
        <taxon>Marchantiopsida</taxon>
        <taxon>Marchantiidae</taxon>
        <taxon>Marchantiales</taxon>
        <taxon>Ricciaceae</taxon>
        <taxon>Riccia</taxon>
    </lineage>
</organism>
<keyword evidence="2" id="KW-1185">Reference proteome</keyword>
<sequence>MLPAHKILQGALVEIDTIAPRCTSEQLENLKFNRDSVLNWIDASRSAELAPVSFPVSISLDLEVNHTVELIQTEVLNLVSGSPTAPLDTHSDNLPRRAVTTNCMYSFMNAPLAGRSESTEADLDSSSRQNSLVAQCHITYEYGIQSTEGWWASQKPP</sequence>
<protein>
    <submittedName>
        <fullName evidence="1">Uncharacterized protein</fullName>
    </submittedName>
</protein>
<proteinExistence type="predicted"/>
<evidence type="ECO:0000313" key="1">
    <source>
        <dbReference type="EMBL" id="KAL2609984.1"/>
    </source>
</evidence>
<dbReference type="Proteomes" id="UP001605036">
    <property type="component" value="Unassembled WGS sequence"/>
</dbReference>
<accession>A0ABD1XM14</accession>
<comment type="caution">
    <text evidence="1">The sequence shown here is derived from an EMBL/GenBank/DDBJ whole genome shotgun (WGS) entry which is preliminary data.</text>
</comment>
<reference evidence="1 2" key="1">
    <citation type="submission" date="2024-09" db="EMBL/GenBank/DDBJ databases">
        <title>Chromosome-scale assembly of Riccia fluitans.</title>
        <authorList>
            <person name="Paukszto L."/>
            <person name="Sawicki J."/>
            <person name="Karawczyk K."/>
            <person name="Piernik-Szablinska J."/>
            <person name="Szczecinska M."/>
            <person name="Mazdziarz M."/>
        </authorList>
    </citation>
    <scope>NUCLEOTIDE SEQUENCE [LARGE SCALE GENOMIC DNA]</scope>
    <source>
        <strain evidence="1">Rf_01</strain>
        <tissue evidence="1">Aerial parts of the thallus</tissue>
    </source>
</reference>
<dbReference type="AlphaFoldDB" id="A0ABD1XM14"/>
<name>A0ABD1XM14_9MARC</name>
<evidence type="ECO:0000313" key="2">
    <source>
        <dbReference type="Proteomes" id="UP001605036"/>
    </source>
</evidence>